<evidence type="ECO:0000256" key="6">
    <source>
        <dbReference type="SAM" id="MobiDB-lite"/>
    </source>
</evidence>
<dbReference type="GO" id="GO:0005886">
    <property type="term" value="C:plasma membrane"/>
    <property type="evidence" value="ECO:0007669"/>
    <property type="project" value="TreeGrafter"/>
</dbReference>
<comment type="similarity">
    <text evidence="2">Belongs to the GtrA family.</text>
</comment>
<keyword evidence="3 7" id="KW-0812">Transmembrane</keyword>
<proteinExistence type="inferred from homology"/>
<dbReference type="PANTHER" id="PTHR38459">
    <property type="entry name" value="PROPHAGE BACTOPRENOL-LINKED GLUCOSE TRANSLOCASE HOMOLOG"/>
    <property type="match status" value="1"/>
</dbReference>
<dbReference type="InterPro" id="IPR051401">
    <property type="entry name" value="GtrA_CellWall_Glycosyl"/>
</dbReference>
<name>A0AA41QB20_9ACTN</name>
<gene>
    <name evidence="9" type="ORF">LZ495_40580</name>
</gene>
<keyword evidence="4 7" id="KW-1133">Transmembrane helix</keyword>
<feature type="transmembrane region" description="Helical" evidence="7">
    <location>
        <begin position="122"/>
        <end position="139"/>
    </location>
</feature>
<evidence type="ECO:0000256" key="7">
    <source>
        <dbReference type="SAM" id="Phobius"/>
    </source>
</evidence>
<dbReference type="GO" id="GO:0000271">
    <property type="term" value="P:polysaccharide biosynthetic process"/>
    <property type="evidence" value="ECO:0007669"/>
    <property type="project" value="InterPro"/>
</dbReference>
<organism evidence="9 10">
    <name type="scientific">Yinghuangia soli</name>
    <dbReference type="NCBI Taxonomy" id="2908204"/>
    <lineage>
        <taxon>Bacteria</taxon>
        <taxon>Bacillati</taxon>
        <taxon>Actinomycetota</taxon>
        <taxon>Actinomycetes</taxon>
        <taxon>Kitasatosporales</taxon>
        <taxon>Streptomycetaceae</taxon>
        <taxon>Yinghuangia</taxon>
    </lineage>
</organism>
<keyword evidence="10" id="KW-1185">Reference proteome</keyword>
<dbReference type="RefSeq" id="WP_235058260.1">
    <property type="nucleotide sequence ID" value="NZ_JAKFHA010000050.1"/>
</dbReference>
<evidence type="ECO:0000313" key="9">
    <source>
        <dbReference type="EMBL" id="MCF2533487.1"/>
    </source>
</evidence>
<dbReference type="Proteomes" id="UP001165378">
    <property type="component" value="Unassembled WGS sequence"/>
</dbReference>
<dbReference type="AlphaFoldDB" id="A0AA41QB20"/>
<feature type="domain" description="GtrA/DPMS transmembrane" evidence="8">
    <location>
        <begin position="20"/>
        <end position="145"/>
    </location>
</feature>
<sequence>MLRQPIQRLRAHPMFPELAKFAVVGGTAYTSDVILFNILLTQADLGPLSAKAISLCLSIVVAFIGNRYWTYGERNGGEAASEVSRQGLFFVAITLVGMSIQLAFLGFSHYVLDFTSRLADNISGNLVGMGVATIFRFWGYRTWVFRHQPAAAEDAELPAQASSEPVAPGASGTDEDPAPDEVLEHSRRH</sequence>
<evidence type="ECO:0000256" key="5">
    <source>
        <dbReference type="ARBA" id="ARBA00023136"/>
    </source>
</evidence>
<dbReference type="InterPro" id="IPR007267">
    <property type="entry name" value="GtrA_DPMS_TM"/>
</dbReference>
<evidence type="ECO:0000313" key="10">
    <source>
        <dbReference type="Proteomes" id="UP001165378"/>
    </source>
</evidence>
<evidence type="ECO:0000256" key="1">
    <source>
        <dbReference type="ARBA" id="ARBA00004141"/>
    </source>
</evidence>
<evidence type="ECO:0000256" key="2">
    <source>
        <dbReference type="ARBA" id="ARBA00009399"/>
    </source>
</evidence>
<feature type="transmembrane region" description="Helical" evidence="7">
    <location>
        <begin position="21"/>
        <end position="40"/>
    </location>
</feature>
<protein>
    <submittedName>
        <fullName evidence="9">GtrA family protein</fullName>
    </submittedName>
</protein>
<feature type="region of interest" description="Disordered" evidence="6">
    <location>
        <begin position="155"/>
        <end position="189"/>
    </location>
</feature>
<evidence type="ECO:0000259" key="8">
    <source>
        <dbReference type="Pfam" id="PF04138"/>
    </source>
</evidence>
<reference evidence="9" key="1">
    <citation type="submission" date="2022-01" db="EMBL/GenBank/DDBJ databases">
        <title>Genome-Based Taxonomic Classification of the Phylum Actinobacteria.</title>
        <authorList>
            <person name="Gao Y."/>
        </authorList>
    </citation>
    <scope>NUCLEOTIDE SEQUENCE</scope>
    <source>
        <strain evidence="9">KLBMP 8922</strain>
    </source>
</reference>
<comment type="subcellular location">
    <subcellularLocation>
        <location evidence="1">Membrane</location>
        <topology evidence="1">Multi-pass membrane protein</topology>
    </subcellularLocation>
</comment>
<feature type="transmembrane region" description="Helical" evidence="7">
    <location>
        <begin position="52"/>
        <end position="69"/>
    </location>
</feature>
<keyword evidence="5 7" id="KW-0472">Membrane</keyword>
<dbReference type="EMBL" id="JAKFHA010000050">
    <property type="protein sequence ID" value="MCF2533487.1"/>
    <property type="molecule type" value="Genomic_DNA"/>
</dbReference>
<evidence type="ECO:0000256" key="4">
    <source>
        <dbReference type="ARBA" id="ARBA00022989"/>
    </source>
</evidence>
<accession>A0AA41QB20</accession>
<evidence type="ECO:0000256" key="3">
    <source>
        <dbReference type="ARBA" id="ARBA00022692"/>
    </source>
</evidence>
<dbReference type="Pfam" id="PF04138">
    <property type="entry name" value="GtrA_DPMS_TM"/>
    <property type="match status" value="1"/>
</dbReference>
<dbReference type="PANTHER" id="PTHR38459:SF1">
    <property type="entry name" value="PROPHAGE BACTOPRENOL-LINKED GLUCOSE TRANSLOCASE HOMOLOG"/>
    <property type="match status" value="1"/>
</dbReference>
<feature type="transmembrane region" description="Helical" evidence="7">
    <location>
        <begin position="89"/>
        <end position="110"/>
    </location>
</feature>
<comment type="caution">
    <text evidence="9">The sequence shown here is derived from an EMBL/GenBank/DDBJ whole genome shotgun (WGS) entry which is preliminary data.</text>
</comment>